<feature type="transmembrane region" description="Helical" evidence="8">
    <location>
        <begin position="12"/>
        <end position="32"/>
    </location>
</feature>
<evidence type="ECO:0000256" key="3">
    <source>
        <dbReference type="ARBA" id="ARBA00022679"/>
    </source>
</evidence>
<feature type="transmembrane region" description="Helical" evidence="8">
    <location>
        <begin position="278"/>
        <end position="308"/>
    </location>
</feature>
<dbReference type="EC" id="2.3.1.225" evidence="8"/>
<organism evidence="11 12">
    <name type="scientific">Ceratopteris richardii</name>
    <name type="common">Triangle waterfern</name>
    <dbReference type="NCBI Taxonomy" id="49495"/>
    <lineage>
        <taxon>Eukaryota</taxon>
        <taxon>Viridiplantae</taxon>
        <taxon>Streptophyta</taxon>
        <taxon>Embryophyta</taxon>
        <taxon>Tracheophyta</taxon>
        <taxon>Polypodiopsida</taxon>
        <taxon>Polypodiidae</taxon>
        <taxon>Polypodiales</taxon>
        <taxon>Pteridineae</taxon>
        <taxon>Pteridaceae</taxon>
        <taxon>Parkerioideae</taxon>
        <taxon>Ceratopteris</taxon>
    </lineage>
</organism>
<dbReference type="GO" id="GO:0019706">
    <property type="term" value="F:protein-cysteine S-palmitoyltransferase activity"/>
    <property type="evidence" value="ECO:0007669"/>
    <property type="project" value="UniProtKB-EC"/>
</dbReference>
<evidence type="ECO:0000256" key="9">
    <source>
        <dbReference type="SAM" id="MobiDB-lite"/>
    </source>
</evidence>
<feature type="domain" description="Palmitoyltransferase DHHC" evidence="10">
    <location>
        <begin position="182"/>
        <end position="319"/>
    </location>
</feature>
<dbReference type="InterPro" id="IPR001594">
    <property type="entry name" value="Palmitoyltrfase_DHHC"/>
</dbReference>
<comment type="catalytic activity">
    <reaction evidence="8">
        <text>L-cysteinyl-[protein] + hexadecanoyl-CoA = S-hexadecanoyl-L-cysteinyl-[protein] + CoA</text>
        <dbReference type="Rhea" id="RHEA:36683"/>
        <dbReference type="Rhea" id="RHEA-COMP:10131"/>
        <dbReference type="Rhea" id="RHEA-COMP:11032"/>
        <dbReference type="ChEBI" id="CHEBI:29950"/>
        <dbReference type="ChEBI" id="CHEBI:57287"/>
        <dbReference type="ChEBI" id="CHEBI:57379"/>
        <dbReference type="ChEBI" id="CHEBI:74151"/>
        <dbReference type="EC" id="2.3.1.225"/>
    </reaction>
</comment>
<keyword evidence="6 8" id="KW-0472">Membrane</keyword>
<accession>A0A8T2R797</accession>
<name>A0A8T2R797_CERRI</name>
<comment type="similarity">
    <text evidence="2 8">Belongs to the DHHC palmitoyltransferase family.</text>
</comment>
<dbReference type="Pfam" id="PF01529">
    <property type="entry name" value="DHHC"/>
    <property type="match status" value="1"/>
</dbReference>
<dbReference type="OMA" id="FANNGNW"/>
<feature type="transmembrane region" description="Helical" evidence="8">
    <location>
        <begin position="44"/>
        <end position="62"/>
    </location>
</feature>
<evidence type="ECO:0000313" key="11">
    <source>
        <dbReference type="EMBL" id="KAH7291674.1"/>
    </source>
</evidence>
<dbReference type="PANTHER" id="PTHR22883">
    <property type="entry name" value="ZINC FINGER DHHC DOMAIN CONTAINING PROTEIN"/>
    <property type="match status" value="1"/>
</dbReference>
<dbReference type="EMBL" id="CM035434">
    <property type="protein sequence ID" value="KAH7291674.1"/>
    <property type="molecule type" value="Genomic_DNA"/>
</dbReference>
<comment type="caution">
    <text evidence="11">The sequence shown here is derived from an EMBL/GenBank/DDBJ whole genome shotgun (WGS) entry which is preliminary data.</text>
</comment>
<dbReference type="GO" id="GO:0006612">
    <property type="term" value="P:protein targeting to membrane"/>
    <property type="evidence" value="ECO:0007669"/>
    <property type="project" value="TreeGrafter"/>
</dbReference>
<feature type="compositionally biased region" description="Polar residues" evidence="9">
    <location>
        <begin position="496"/>
        <end position="509"/>
    </location>
</feature>
<keyword evidence="12" id="KW-1185">Reference proteome</keyword>
<keyword evidence="5 8" id="KW-1133">Transmembrane helix</keyword>
<dbReference type="PROSITE" id="PS50216">
    <property type="entry name" value="DHHC"/>
    <property type="match status" value="1"/>
</dbReference>
<proteinExistence type="inferred from homology"/>
<dbReference type="AlphaFoldDB" id="A0A8T2R797"/>
<comment type="subcellular location">
    <subcellularLocation>
        <location evidence="1">Membrane</location>
        <topology evidence="1">Multi-pass membrane protein</topology>
    </subcellularLocation>
</comment>
<dbReference type="GO" id="GO:0016020">
    <property type="term" value="C:membrane"/>
    <property type="evidence" value="ECO:0007669"/>
    <property type="project" value="UniProtKB-SubCell"/>
</dbReference>
<evidence type="ECO:0000256" key="6">
    <source>
        <dbReference type="ARBA" id="ARBA00023136"/>
    </source>
</evidence>
<feature type="region of interest" description="Disordered" evidence="9">
    <location>
        <begin position="617"/>
        <end position="644"/>
    </location>
</feature>
<keyword evidence="4 8" id="KW-0812">Transmembrane</keyword>
<dbReference type="GO" id="GO:0005794">
    <property type="term" value="C:Golgi apparatus"/>
    <property type="evidence" value="ECO:0007669"/>
    <property type="project" value="TreeGrafter"/>
</dbReference>
<dbReference type="OrthoDB" id="9909019at2759"/>
<evidence type="ECO:0000259" key="10">
    <source>
        <dbReference type="Pfam" id="PF01529"/>
    </source>
</evidence>
<protein>
    <recommendedName>
        <fullName evidence="8">S-acyltransferase</fullName>
        <ecNumber evidence="8">2.3.1.225</ecNumber>
    </recommendedName>
    <alternativeName>
        <fullName evidence="8">Palmitoyltransferase</fullName>
    </alternativeName>
</protein>
<dbReference type="PANTHER" id="PTHR22883:SF203">
    <property type="entry name" value="PALMITOYLTRANSFERASE"/>
    <property type="match status" value="1"/>
</dbReference>
<dbReference type="EMBL" id="CM035434">
    <property type="protein sequence ID" value="KAH7291673.1"/>
    <property type="molecule type" value="Genomic_DNA"/>
</dbReference>
<evidence type="ECO:0000256" key="8">
    <source>
        <dbReference type="RuleBase" id="RU079119"/>
    </source>
</evidence>
<keyword evidence="7 8" id="KW-0012">Acyltransferase</keyword>
<feature type="region of interest" description="Disordered" evidence="9">
    <location>
        <begin position="382"/>
        <end position="404"/>
    </location>
</feature>
<comment type="domain">
    <text evidence="8">The DHHC domain is required for palmitoyltransferase activity.</text>
</comment>
<evidence type="ECO:0000256" key="5">
    <source>
        <dbReference type="ARBA" id="ARBA00022989"/>
    </source>
</evidence>
<sequence>MVRRHGWQLPAHAFQVIAITVFLLLMLTFYVFLSPFLGSSTSEYVALAVYSPAAMAVLFLYFRSTAIDPSDPGVLEKQKQSIQCKNNIIPGATSANGNLKPVGRRSPLNLFTPAWSSSVAHSEKDFESKASWTEEGGQKMGLCDLELERKPRGCGLKYELCGWLVQEDNCRGDGSQGTPAAEDEALFCTLCNVEVRKFSKHCRNCDKCVDGFDHHCRWLNNCVGRKNYITFVVLMATSLILLVMDWGTGIVVFVRCFTSKSSIEKEILERLGTGFSRISFSVVVVLSTLVSLTASLPLGELFFFHLILMKKGITTYEYVMAMRAQSEVQGVLYGEEQSVPDSSSSSTGLSGSSSLGLHYKGAWCTPPRVFVENQDEVVPHLAPGRVPSTVDPDTDNPPRPQKSAVRISAWKLAKLDAGEAALAAAKARRSSSVLRPLRMQDTKMTADVDYTSTRSSSSMKTEFQYPGRKDDKEVTFSSPQVLPPAFDRGGSKTEMGFNTQSSCSSPIQASMTGSSGPSPMPSQGILRGHMPVNSFAVHHPVNQTPLAPEPYHHLRSIFYDHPSRLRPLNGVVLHDEFVGRRSSHLHRNIHENKRTAVFASEQAGQFRPALQARSISFEDSSPTPMSDASEGSHPEFPTVQDAAKQASSTANVIVNPSGLSENLLYNGTSIFFGGPICTPSSLSKNNLAVTQTSGPL</sequence>
<feature type="region of interest" description="Disordered" evidence="9">
    <location>
        <begin position="458"/>
        <end position="520"/>
    </location>
</feature>
<evidence type="ECO:0000256" key="2">
    <source>
        <dbReference type="ARBA" id="ARBA00008574"/>
    </source>
</evidence>
<feature type="transmembrane region" description="Helical" evidence="8">
    <location>
        <begin position="228"/>
        <end position="257"/>
    </location>
</feature>
<reference evidence="11" key="1">
    <citation type="submission" date="2021-08" db="EMBL/GenBank/DDBJ databases">
        <title>WGS assembly of Ceratopteris richardii.</title>
        <authorList>
            <person name="Marchant D.B."/>
            <person name="Chen G."/>
            <person name="Jenkins J."/>
            <person name="Shu S."/>
            <person name="Leebens-Mack J."/>
            <person name="Grimwood J."/>
            <person name="Schmutz J."/>
            <person name="Soltis P."/>
            <person name="Soltis D."/>
            <person name="Chen Z.-H."/>
        </authorList>
    </citation>
    <scope>NUCLEOTIDE SEQUENCE</scope>
    <source>
        <strain evidence="11">Whitten #5841</strain>
        <tissue evidence="11">Leaf</tissue>
    </source>
</reference>
<evidence type="ECO:0000256" key="1">
    <source>
        <dbReference type="ARBA" id="ARBA00004141"/>
    </source>
</evidence>
<dbReference type="EMBL" id="CM035434">
    <property type="protein sequence ID" value="KAH7291675.1"/>
    <property type="molecule type" value="Genomic_DNA"/>
</dbReference>
<evidence type="ECO:0000313" key="12">
    <source>
        <dbReference type="Proteomes" id="UP000825935"/>
    </source>
</evidence>
<dbReference type="GO" id="GO:0005783">
    <property type="term" value="C:endoplasmic reticulum"/>
    <property type="evidence" value="ECO:0007669"/>
    <property type="project" value="TreeGrafter"/>
</dbReference>
<gene>
    <name evidence="11" type="ORF">KP509_29G028300</name>
</gene>
<dbReference type="Proteomes" id="UP000825935">
    <property type="component" value="Chromosome 29"/>
</dbReference>
<keyword evidence="3 8" id="KW-0808">Transferase</keyword>
<feature type="compositionally biased region" description="Polar residues" evidence="9">
    <location>
        <begin position="617"/>
        <end position="626"/>
    </location>
</feature>
<evidence type="ECO:0000256" key="7">
    <source>
        <dbReference type="ARBA" id="ARBA00023315"/>
    </source>
</evidence>
<dbReference type="InterPro" id="IPR039859">
    <property type="entry name" value="PFA4/ZDH16/20/ERF2-like"/>
</dbReference>
<evidence type="ECO:0000256" key="4">
    <source>
        <dbReference type="ARBA" id="ARBA00022692"/>
    </source>
</evidence>